<dbReference type="SUPFAM" id="SSF53850">
    <property type="entry name" value="Periplasmic binding protein-like II"/>
    <property type="match status" value="1"/>
</dbReference>
<keyword evidence="4" id="KW-1185">Reference proteome</keyword>
<dbReference type="RefSeq" id="WP_070969292.1">
    <property type="nucleotide sequence ID" value="NZ_CP017715.1"/>
</dbReference>
<dbReference type="CDD" id="cd13611">
    <property type="entry name" value="PBP2_YehZ"/>
    <property type="match status" value="1"/>
</dbReference>
<dbReference type="AlphaFoldDB" id="A0A1D9GLQ3"/>
<dbReference type="STRING" id="1874317.BKP64_10075"/>
<gene>
    <name evidence="3" type="ORF">BKP64_10075</name>
</gene>
<feature type="signal peptide" evidence="1">
    <location>
        <begin position="1"/>
        <end position="24"/>
    </location>
</feature>
<dbReference type="EMBL" id="CP017715">
    <property type="protein sequence ID" value="AOY88481.1"/>
    <property type="molecule type" value="Genomic_DNA"/>
</dbReference>
<dbReference type="Gene3D" id="3.40.190.120">
    <property type="entry name" value="Osmoprotection protein (prox), domain 2"/>
    <property type="match status" value="1"/>
</dbReference>
<dbReference type="GO" id="GO:0043190">
    <property type="term" value="C:ATP-binding cassette (ABC) transporter complex"/>
    <property type="evidence" value="ECO:0007669"/>
    <property type="project" value="InterPro"/>
</dbReference>
<organism evidence="3 4">
    <name type="scientific">Marinobacter salinus</name>
    <dbReference type="NCBI Taxonomy" id="1874317"/>
    <lineage>
        <taxon>Bacteria</taxon>
        <taxon>Pseudomonadati</taxon>
        <taxon>Pseudomonadota</taxon>
        <taxon>Gammaproteobacteria</taxon>
        <taxon>Pseudomonadales</taxon>
        <taxon>Marinobacteraceae</taxon>
        <taxon>Marinobacter</taxon>
    </lineage>
</organism>
<dbReference type="OrthoDB" id="9781705at2"/>
<dbReference type="Gene3D" id="3.40.190.10">
    <property type="entry name" value="Periplasmic binding protein-like II"/>
    <property type="match status" value="1"/>
</dbReference>
<proteinExistence type="predicted"/>
<evidence type="ECO:0000313" key="4">
    <source>
        <dbReference type="Proteomes" id="UP000177445"/>
    </source>
</evidence>
<keyword evidence="1" id="KW-0732">Signal</keyword>
<sequence>MKTLKKLASVATLAISMTFGGVAAAETIVVGGKNFTEQQLLTSMTAQYLRAKGYDVDTRAGMGSAVLRSAQENGQVDVYWEYTGTGLIVYNGVKERFGRQEGYEKVRELDMEKGLVWLQPSDANNTYALAMQASEAKAMGIKTLSDMAAAINGGKELVLASNAEWYAREDGFRPFSKAYGFKLPRDQIKRMDSGLTYTALKEGEVDLALVFATDGRIPAFDFVILEDDQNFFPDYAITPVVRQETLDKNPELDEQLNKLSGLLDNAVMSRLNAEVDVKREDIAEVTRNFLEQNDLI</sequence>
<feature type="domain" description="ABC-type glycine betaine transport system substrate-binding" evidence="2">
    <location>
        <begin position="27"/>
        <end position="292"/>
    </location>
</feature>
<protein>
    <submittedName>
        <fullName evidence="3">Glycine/betaine ABC transporter substrate-binding protein</fullName>
    </submittedName>
</protein>
<evidence type="ECO:0000313" key="3">
    <source>
        <dbReference type="EMBL" id="AOY88481.1"/>
    </source>
</evidence>
<dbReference type="GO" id="GO:0022857">
    <property type="term" value="F:transmembrane transporter activity"/>
    <property type="evidence" value="ECO:0007669"/>
    <property type="project" value="InterPro"/>
</dbReference>
<evidence type="ECO:0000256" key="1">
    <source>
        <dbReference type="SAM" id="SignalP"/>
    </source>
</evidence>
<dbReference type="Proteomes" id="UP000177445">
    <property type="component" value="Chromosome"/>
</dbReference>
<dbReference type="KEGG" id="msq:BKP64_10075"/>
<reference evidence="3 4" key="1">
    <citation type="submission" date="2016-10" db="EMBL/GenBank/DDBJ databases">
        <title>Marinobacter salinus sp. nov., a moderately halophilic bacterium isolated from a tidal flat environment.</title>
        <authorList>
            <person name="Park S.-J."/>
        </authorList>
    </citation>
    <scope>NUCLEOTIDE SEQUENCE [LARGE SCALE GENOMIC DNA]</scope>
    <source>
        <strain evidence="3 4">Hb8</strain>
    </source>
</reference>
<dbReference type="Pfam" id="PF04069">
    <property type="entry name" value="OpuAC"/>
    <property type="match status" value="1"/>
</dbReference>
<accession>A0A1D9GLQ3</accession>
<evidence type="ECO:0000259" key="2">
    <source>
        <dbReference type="Pfam" id="PF04069"/>
    </source>
</evidence>
<name>A0A1D9GLQ3_9GAMM</name>
<dbReference type="InterPro" id="IPR007210">
    <property type="entry name" value="ABC_Gly_betaine_transp_sub-bd"/>
</dbReference>
<feature type="chain" id="PRO_5009441976" evidence="1">
    <location>
        <begin position="25"/>
        <end position="296"/>
    </location>
</feature>